<evidence type="ECO:0008006" key="3">
    <source>
        <dbReference type="Google" id="ProtNLM"/>
    </source>
</evidence>
<keyword evidence="2" id="KW-1185">Reference proteome</keyword>
<dbReference type="EMBL" id="MU001508">
    <property type="protein sequence ID" value="KAF2440211.1"/>
    <property type="molecule type" value="Genomic_DNA"/>
</dbReference>
<name>A0A9P4U7U2_9PLEO</name>
<comment type="caution">
    <text evidence="1">The sequence shown here is derived from an EMBL/GenBank/DDBJ whole genome shotgun (WGS) entry which is preliminary data.</text>
</comment>
<proteinExistence type="predicted"/>
<reference evidence="1" key="1">
    <citation type="journal article" date="2020" name="Stud. Mycol.">
        <title>101 Dothideomycetes genomes: a test case for predicting lifestyles and emergence of pathogens.</title>
        <authorList>
            <person name="Haridas S."/>
            <person name="Albert R."/>
            <person name="Binder M."/>
            <person name="Bloem J."/>
            <person name="Labutti K."/>
            <person name="Salamov A."/>
            <person name="Andreopoulos B."/>
            <person name="Baker S."/>
            <person name="Barry K."/>
            <person name="Bills G."/>
            <person name="Bluhm B."/>
            <person name="Cannon C."/>
            <person name="Castanera R."/>
            <person name="Culley D."/>
            <person name="Daum C."/>
            <person name="Ezra D."/>
            <person name="Gonzalez J."/>
            <person name="Henrissat B."/>
            <person name="Kuo A."/>
            <person name="Liang C."/>
            <person name="Lipzen A."/>
            <person name="Lutzoni F."/>
            <person name="Magnuson J."/>
            <person name="Mondo S."/>
            <person name="Nolan M."/>
            <person name="Ohm R."/>
            <person name="Pangilinan J."/>
            <person name="Park H.-J."/>
            <person name="Ramirez L."/>
            <person name="Alfaro M."/>
            <person name="Sun H."/>
            <person name="Tritt A."/>
            <person name="Yoshinaga Y."/>
            <person name="Zwiers L.-H."/>
            <person name="Turgeon B."/>
            <person name="Goodwin S."/>
            <person name="Spatafora J."/>
            <person name="Crous P."/>
            <person name="Grigoriev I."/>
        </authorList>
    </citation>
    <scope>NUCLEOTIDE SEQUENCE</scope>
    <source>
        <strain evidence="1">CBS 690.94</strain>
    </source>
</reference>
<protein>
    <recommendedName>
        <fullName evidence="3">Cytidyltransferase-like domain-containing protein</fullName>
    </recommendedName>
</protein>
<accession>A0A9P4U7U2</accession>
<dbReference type="InterPro" id="IPR014729">
    <property type="entry name" value="Rossmann-like_a/b/a_fold"/>
</dbReference>
<dbReference type="Proteomes" id="UP000799764">
    <property type="component" value="Unassembled WGS sequence"/>
</dbReference>
<evidence type="ECO:0000313" key="2">
    <source>
        <dbReference type="Proteomes" id="UP000799764"/>
    </source>
</evidence>
<dbReference type="SUPFAM" id="SSF52374">
    <property type="entry name" value="Nucleotidylyl transferase"/>
    <property type="match status" value="1"/>
</dbReference>
<evidence type="ECO:0000313" key="1">
    <source>
        <dbReference type="EMBL" id="KAF2440211.1"/>
    </source>
</evidence>
<sequence>MSLKNYLQMAYKEIGLSSEAEVRSIEPLTGTLQSGSENLLLVYGGSFNPPHRGHIDVILSGLRPEVAAVALVILPSEDWHLKDKISNSHPDFFLPQKRRAELLGSIQSIPRARVWVWTATWYPFKPFCKALFRLTKADGFKLAFARLVGPDNLDTKAPLNIMPYAFPGVLVTNRARYIASHFLSDGKPVRWNGFGDWSRSTHSFGDDGGQAGEAEIVLWTCTGVCDHNPPQVVCQDDEGETSQAEVVLGTCGVAFDSNPARKGYYLQYSKHVSTDISSTNLRLDLVQNHLPSEARLNQLSNDALLELLGPILGGE</sequence>
<dbReference type="AlphaFoldDB" id="A0A9P4U7U2"/>
<dbReference type="OrthoDB" id="3558741at2759"/>
<dbReference type="Gene3D" id="3.40.50.620">
    <property type="entry name" value="HUPs"/>
    <property type="match status" value="1"/>
</dbReference>
<gene>
    <name evidence="1" type="ORF">P171DRAFT_476517</name>
</gene>
<organism evidence="1 2">
    <name type="scientific">Karstenula rhodostoma CBS 690.94</name>
    <dbReference type="NCBI Taxonomy" id="1392251"/>
    <lineage>
        <taxon>Eukaryota</taxon>
        <taxon>Fungi</taxon>
        <taxon>Dikarya</taxon>
        <taxon>Ascomycota</taxon>
        <taxon>Pezizomycotina</taxon>
        <taxon>Dothideomycetes</taxon>
        <taxon>Pleosporomycetidae</taxon>
        <taxon>Pleosporales</taxon>
        <taxon>Massarineae</taxon>
        <taxon>Didymosphaeriaceae</taxon>
        <taxon>Karstenula</taxon>
    </lineage>
</organism>